<feature type="compositionally biased region" description="Basic and acidic residues" evidence="1">
    <location>
        <begin position="460"/>
        <end position="469"/>
    </location>
</feature>
<dbReference type="AlphaFoldDB" id="A0A8T2TR49"/>
<evidence type="ECO:0000256" key="1">
    <source>
        <dbReference type="SAM" id="MobiDB-lite"/>
    </source>
</evidence>
<evidence type="ECO:0000313" key="2">
    <source>
        <dbReference type="EMBL" id="KAH7426021.1"/>
    </source>
</evidence>
<reference evidence="2" key="1">
    <citation type="submission" date="2021-08" db="EMBL/GenBank/DDBJ databases">
        <title>WGS assembly of Ceratopteris richardii.</title>
        <authorList>
            <person name="Marchant D.B."/>
            <person name="Chen G."/>
            <person name="Jenkins J."/>
            <person name="Shu S."/>
            <person name="Leebens-Mack J."/>
            <person name="Grimwood J."/>
            <person name="Schmutz J."/>
            <person name="Soltis P."/>
            <person name="Soltis D."/>
            <person name="Chen Z.-H."/>
        </authorList>
    </citation>
    <scope>NUCLEOTIDE SEQUENCE</scope>
    <source>
        <strain evidence="2">Whitten #5841</strain>
        <tissue evidence="2">Leaf</tissue>
    </source>
</reference>
<dbReference type="EMBL" id="CM035416">
    <property type="protein sequence ID" value="KAH7426023.1"/>
    <property type="molecule type" value="Genomic_DNA"/>
</dbReference>
<dbReference type="EMBL" id="CM035416">
    <property type="protein sequence ID" value="KAH7426019.1"/>
    <property type="molecule type" value="Genomic_DNA"/>
</dbReference>
<evidence type="ECO:0000313" key="3">
    <source>
        <dbReference type="Proteomes" id="UP000825935"/>
    </source>
</evidence>
<dbReference type="OrthoDB" id="1895011at2759"/>
<feature type="region of interest" description="Disordered" evidence="1">
    <location>
        <begin position="1"/>
        <end position="34"/>
    </location>
</feature>
<organism evidence="2 3">
    <name type="scientific">Ceratopteris richardii</name>
    <name type="common">Triangle waterfern</name>
    <dbReference type="NCBI Taxonomy" id="49495"/>
    <lineage>
        <taxon>Eukaryota</taxon>
        <taxon>Viridiplantae</taxon>
        <taxon>Streptophyta</taxon>
        <taxon>Embryophyta</taxon>
        <taxon>Tracheophyta</taxon>
        <taxon>Polypodiopsida</taxon>
        <taxon>Polypodiidae</taxon>
        <taxon>Polypodiales</taxon>
        <taxon>Pteridineae</taxon>
        <taxon>Pteridaceae</taxon>
        <taxon>Parkerioideae</taxon>
        <taxon>Ceratopteris</taxon>
    </lineage>
</organism>
<comment type="caution">
    <text evidence="2">The sequence shown here is derived from an EMBL/GenBank/DDBJ whole genome shotgun (WGS) entry which is preliminary data.</text>
</comment>
<keyword evidence="3" id="KW-1185">Reference proteome</keyword>
<dbReference type="EMBL" id="CM035416">
    <property type="protein sequence ID" value="KAH7426021.1"/>
    <property type="molecule type" value="Genomic_DNA"/>
</dbReference>
<dbReference type="Proteomes" id="UP000825935">
    <property type="component" value="Chromosome 11"/>
</dbReference>
<proteinExistence type="predicted"/>
<dbReference type="OMA" id="PFNEPLQ"/>
<feature type="region of interest" description="Disordered" evidence="1">
    <location>
        <begin position="124"/>
        <end position="160"/>
    </location>
</feature>
<gene>
    <name evidence="2" type="ORF">KP509_11G081800</name>
</gene>
<feature type="compositionally biased region" description="Low complexity" evidence="1">
    <location>
        <begin position="777"/>
        <end position="791"/>
    </location>
</feature>
<protein>
    <submittedName>
        <fullName evidence="2">Uncharacterized protein</fullName>
    </submittedName>
</protein>
<feature type="compositionally biased region" description="Basic and acidic residues" evidence="1">
    <location>
        <begin position="127"/>
        <end position="144"/>
    </location>
</feature>
<name>A0A8T2TR49_CERRI</name>
<dbReference type="PANTHER" id="PTHR35381">
    <property type="entry name" value="EF-HAND DOMAIN-CONTAINING PROTEIN"/>
    <property type="match status" value="1"/>
</dbReference>
<feature type="compositionally biased region" description="Low complexity" evidence="1">
    <location>
        <begin position="1"/>
        <end position="17"/>
    </location>
</feature>
<accession>A0A8T2TR49</accession>
<feature type="region of interest" description="Disordered" evidence="1">
    <location>
        <begin position="767"/>
        <end position="791"/>
    </location>
</feature>
<feature type="region of interest" description="Disordered" evidence="1">
    <location>
        <begin position="460"/>
        <end position="484"/>
    </location>
</feature>
<dbReference type="PANTHER" id="PTHR35381:SF1">
    <property type="entry name" value="EF-HAND DOMAIN-CONTAINING PROTEIN"/>
    <property type="match status" value="1"/>
</dbReference>
<feature type="compositionally biased region" description="Polar residues" evidence="1">
    <location>
        <begin position="18"/>
        <end position="31"/>
    </location>
</feature>
<sequence>MDSSMSETTFLSSTTSSQQDDPQNSYNQSALVPSAHERYESGRAIEADMGADDRQVLLAITVEIHDGHTGTISVHEGDSAEDVATKFCKDHAISEQYITPLTEHIVRELHISGLDDKILDHGTTISKADEGRPQSSKGESRGEDLSPNSVSQRNKRTHSLFERTNPKLCNHKLCSLKTLMQQELPKVKTRKPTGHHVLPSFASLAKSQKVESLLEKKLEAQRSSQLSPKSKAVYTRLYVEFLKQKQRMEEERKACLEQYHERLERDKPTYTKRTKRIMSIRGRAAKQFKNYGELLYREGLNKGVERKRLAEQKQLEDECHELESITAKPEISKYAKQLKRPHKFWERLSTDDSKHHLRELQNESLEMKLMECTFRPRINKNFFLDQEANSSNRFNQLFWDAESRRRRQAEYMQWYPEGVTFRPMINPHWASGSALYSGKGKGNVFNRLLQYASKLADKKQKWQDNEQKPVDPTTGKELFRPQTGRKPYLERNTDAVPIGDFLYQLKFALDKKKHALMDRNIQKAKELANCQYVSSNSSKILESIKSRSIQEIFDYLDVDQDGYIDLTNADTKDLSNEVMEDLEYVKELGTGFEKQLSFEKFSTLMIEIQKKKKHGLHSVFRHCKKHQEIEKLPFNLKLDERSCQLASGRRKPGDRQHWYQLILSDWEKQQAKVEALRKEKENQELAECTFKPSLHKNDCRKPARFIHGGPINGTLSSPQSTVVEKEQQEIHGFIFQEAKMGGHGSVGIEASSPNGLLKTLTSILTSRQSDRREQRLSSRSNNLYLSDVPEV</sequence>